<organism evidence="3 4">
    <name type="scientific">Limnoglobus roseus</name>
    <dbReference type="NCBI Taxonomy" id="2598579"/>
    <lineage>
        <taxon>Bacteria</taxon>
        <taxon>Pseudomonadati</taxon>
        <taxon>Planctomycetota</taxon>
        <taxon>Planctomycetia</taxon>
        <taxon>Gemmatales</taxon>
        <taxon>Gemmataceae</taxon>
        <taxon>Limnoglobus</taxon>
    </lineage>
</organism>
<keyword evidence="2" id="KW-0472">Membrane</keyword>
<keyword evidence="2" id="KW-0812">Transmembrane</keyword>
<dbReference type="Proteomes" id="UP000324974">
    <property type="component" value="Chromosome"/>
</dbReference>
<dbReference type="PANTHER" id="PTHR32432:SF3">
    <property type="entry name" value="ETHANOLAMINE UTILIZATION PROTEIN EUTJ"/>
    <property type="match status" value="1"/>
</dbReference>
<dbReference type="KEGG" id="lrs:PX52LOC_05842"/>
<dbReference type="SUPFAM" id="SSF53067">
    <property type="entry name" value="Actin-like ATPase domain"/>
    <property type="match status" value="1"/>
</dbReference>
<keyword evidence="2" id="KW-1133">Transmembrane helix</keyword>
<dbReference type="PANTHER" id="PTHR32432">
    <property type="entry name" value="CELL DIVISION PROTEIN FTSA-RELATED"/>
    <property type="match status" value="1"/>
</dbReference>
<evidence type="ECO:0000256" key="2">
    <source>
        <dbReference type="SAM" id="Phobius"/>
    </source>
</evidence>
<sequence length="568" mass="59249">MARYLAIDADAHGLTVASGTVRSGVVHLEQTLSWTENPQPLSPSTAGPLGRKLAELLKTAGIAPAPVLFAIGRDRIILKEIKHPPSPPQDEPAVVRFQAIKELTESPDDGVLDYLPLGSDAAGERRASVAFLHNDQFKSFRAMCDAANLKLAGVTPRPFAAASAAARAVTTGAVPAPDSADAATAVVTLGESAGEFTVVKAGLVRFSRPISAMATANEATLVAELRKNLNVYSAQAAGDAIQAIYLAEGETGSGGWSGRLGASLPVPVHAFDPLAGSPAAERIPPRIRSRFAGVVGLLAGKAKIGPAPMNFAQPRQPRAAVNPNRNRLAVAALLGIVLLAALGFGGYVLVRDAEARTTALRAEVARLDDGIKNLEPDVKRLAAAEEYDRRNVPWLDEIYDLSVHFPDINKMKVVAYVGDALPPPTNKQKAVAQGPPPAPGQPAAVATPVTPAVKAVPGPVAKIRLTVVSENPTLPQELVQALARESRFYSGVRMTTGALLPGGTSRTPVQQFFIDANVVRRAPVDYAALLRVTLPKPVAAAAERPAVPDPDDLPGDPLGGLPDGGANP</sequence>
<dbReference type="InterPro" id="IPR050696">
    <property type="entry name" value="FtsA/MreB"/>
</dbReference>
<dbReference type="EMBL" id="CP042425">
    <property type="protein sequence ID" value="QEL18802.1"/>
    <property type="molecule type" value="Genomic_DNA"/>
</dbReference>
<protein>
    <recommendedName>
        <fullName evidence="5">Fimbrial assembly family protein</fullName>
    </recommendedName>
</protein>
<proteinExistence type="predicted"/>
<feature type="region of interest" description="Disordered" evidence="1">
    <location>
        <begin position="425"/>
        <end position="445"/>
    </location>
</feature>
<feature type="compositionally biased region" description="Gly residues" evidence="1">
    <location>
        <begin position="557"/>
        <end position="568"/>
    </location>
</feature>
<evidence type="ECO:0008006" key="5">
    <source>
        <dbReference type="Google" id="ProtNLM"/>
    </source>
</evidence>
<reference evidence="4" key="1">
    <citation type="submission" date="2019-08" db="EMBL/GenBank/DDBJ databases">
        <title>Limnoglobus roseus gen. nov., sp. nov., a novel freshwater planctomycete with a giant genome from the family Gemmataceae.</title>
        <authorList>
            <person name="Kulichevskaya I.S."/>
            <person name="Naumoff D.G."/>
            <person name="Miroshnikov K."/>
            <person name="Ivanova A."/>
            <person name="Philippov D.A."/>
            <person name="Hakobyan A."/>
            <person name="Rijpstra I.C."/>
            <person name="Sinninghe Damste J.S."/>
            <person name="Liesack W."/>
            <person name="Dedysh S.N."/>
        </authorList>
    </citation>
    <scope>NUCLEOTIDE SEQUENCE [LARGE SCALE GENOMIC DNA]</scope>
    <source>
        <strain evidence="4">PX52</strain>
    </source>
</reference>
<evidence type="ECO:0000313" key="3">
    <source>
        <dbReference type="EMBL" id="QEL18802.1"/>
    </source>
</evidence>
<dbReference type="AlphaFoldDB" id="A0A5C1AM46"/>
<accession>A0A5C1AM46</accession>
<dbReference type="RefSeq" id="WP_149113260.1">
    <property type="nucleotide sequence ID" value="NZ_CP042425.1"/>
</dbReference>
<dbReference type="InterPro" id="IPR043129">
    <property type="entry name" value="ATPase_NBD"/>
</dbReference>
<evidence type="ECO:0000256" key="1">
    <source>
        <dbReference type="SAM" id="MobiDB-lite"/>
    </source>
</evidence>
<name>A0A5C1AM46_9BACT</name>
<evidence type="ECO:0000313" key="4">
    <source>
        <dbReference type="Proteomes" id="UP000324974"/>
    </source>
</evidence>
<dbReference type="OrthoDB" id="271077at2"/>
<gene>
    <name evidence="3" type="ORF">PX52LOC_05842</name>
</gene>
<feature type="transmembrane region" description="Helical" evidence="2">
    <location>
        <begin position="328"/>
        <end position="350"/>
    </location>
</feature>
<keyword evidence="4" id="KW-1185">Reference proteome</keyword>
<feature type="region of interest" description="Disordered" evidence="1">
    <location>
        <begin position="542"/>
        <end position="568"/>
    </location>
</feature>